<dbReference type="InterPro" id="IPR012337">
    <property type="entry name" value="RNaseH-like_sf"/>
</dbReference>
<sequence length="332" mass="36984">MPKEAARARQISVTELRGLDNLTISYDGGTTLLVQSVYTVHVTTPDTRESHLLAGDESSGLSHSSEYIGKLLRKIMEEIGPHKFICAVSDSTGNTKKAREDLALDFPTLLPLADGAHPLNNLLKEIATITYFGPMISQSRRLLKHVRISSFATQRIKAEAQEQGVTRHLEGIGKTRFSSLCRAGHSIVRNLDGIKKLVDGNVIFVTKKERNTFSFLFGRKAFGDYDTTLRQLVGVHTPFAKAIKCIESPLIHAGHVWLFWLAALATVQDLFDNNHTTLELPENVMEQLTSIINRRYDAMFEGPRNAVYKAALFLDPGVSLSRQTVQFYLTCV</sequence>
<protein>
    <recommendedName>
        <fullName evidence="3">DUF659 domain-containing protein</fullName>
    </recommendedName>
</protein>
<gene>
    <name evidence="1" type="ORF">EXIGLDRAFT_620879</name>
</gene>
<reference evidence="1 2" key="1">
    <citation type="journal article" date="2016" name="Mol. Biol. Evol.">
        <title>Comparative Genomics of Early-Diverging Mushroom-Forming Fungi Provides Insights into the Origins of Lignocellulose Decay Capabilities.</title>
        <authorList>
            <person name="Nagy L.G."/>
            <person name="Riley R."/>
            <person name="Tritt A."/>
            <person name="Adam C."/>
            <person name="Daum C."/>
            <person name="Floudas D."/>
            <person name="Sun H."/>
            <person name="Yadav J.S."/>
            <person name="Pangilinan J."/>
            <person name="Larsson K.H."/>
            <person name="Matsuura K."/>
            <person name="Barry K."/>
            <person name="Labutti K."/>
            <person name="Kuo R."/>
            <person name="Ohm R.A."/>
            <person name="Bhattacharya S.S."/>
            <person name="Shirouzu T."/>
            <person name="Yoshinaga Y."/>
            <person name="Martin F.M."/>
            <person name="Grigoriev I.V."/>
            <person name="Hibbett D.S."/>
        </authorList>
    </citation>
    <scope>NUCLEOTIDE SEQUENCE [LARGE SCALE GENOMIC DNA]</scope>
    <source>
        <strain evidence="1 2">HHB12029</strain>
    </source>
</reference>
<proteinExistence type="predicted"/>
<dbReference type="InParanoid" id="A0A165EMC1"/>
<evidence type="ECO:0000313" key="2">
    <source>
        <dbReference type="Proteomes" id="UP000077266"/>
    </source>
</evidence>
<dbReference type="EMBL" id="KV426131">
    <property type="protein sequence ID" value="KZV87276.1"/>
    <property type="molecule type" value="Genomic_DNA"/>
</dbReference>
<name>A0A165EMC1_EXIGL</name>
<accession>A0A165EMC1</accession>
<organism evidence="1 2">
    <name type="scientific">Exidia glandulosa HHB12029</name>
    <dbReference type="NCBI Taxonomy" id="1314781"/>
    <lineage>
        <taxon>Eukaryota</taxon>
        <taxon>Fungi</taxon>
        <taxon>Dikarya</taxon>
        <taxon>Basidiomycota</taxon>
        <taxon>Agaricomycotina</taxon>
        <taxon>Agaricomycetes</taxon>
        <taxon>Auriculariales</taxon>
        <taxon>Exidiaceae</taxon>
        <taxon>Exidia</taxon>
    </lineage>
</organism>
<keyword evidence="2" id="KW-1185">Reference proteome</keyword>
<dbReference type="Proteomes" id="UP000077266">
    <property type="component" value="Unassembled WGS sequence"/>
</dbReference>
<evidence type="ECO:0008006" key="3">
    <source>
        <dbReference type="Google" id="ProtNLM"/>
    </source>
</evidence>
<evidence type="ECO:0000313" key="1">
    <source>
        <dbReference type="EMBL" id="KZV87276.1"/>
    </source>
</evidence>
<dbReference type="OrthoDB" id="3263416at2759"/>
<dbReference type="SUPFAM" id="SSF53098">
    <property type="entry name" value="Ribonuclease H-like"/>
    <property type="match status" value="1"/>
</dbReference>
<dbReference type="AlphaFoldDB" id="A0A165EMC1"/>